<dbReference type="PANTHER" id="PTHR12962">
    <property type="entry name" value="CALCIUM-REGULATED HEAT STABLE PROTEIN CRHSP-24-RELATED"/>
    <property type="match status" value="1"/>
</dbReference>
<protein>
    <submittedName>
        <fullName evidence="3">Calcium regulated heat stable protein 1</fullName>
    </submittedName>
</protein>
<dbReference type="InterPro" id="IPR012340">
    <property type="entry name" value="NA-bd_OB-fold"/>
</dbReference>
<keyword evidence="1" id="KW-0812">Transmembrane</keyword>
<dbReference type="SUPFAM" id="SSF50249">
    <property type="entry name" value="Nucleic acid-binding proteins"/>
    <property type="match status" value="1"/>
</dbReference>
<dbReference type="AlphaFoldDB" id="A0A673A8Z4"/>
<evidence type="ECO:0000313" key="4">
    <source>
        <dbReference type="Proteomes" id="UP000472271"/>
    </source>
</evidence>
<feature type="transmembrane region" description="Helical" evidence="1">
    <location>
        <begin position="93"/>
        <end position="123"/>
    </location>
</feature>
<accession>A0A673A8Z4</accession>
<keyword evidence="4" id="KW-1185">Reference proteome</keyword>
<feature type="domain" description="CSD" evidence="2">
    <location>
        <begin position="65"/>
        <end position="93"/>
    </location>
</feature>
<dbReference type="GO" id="GO:0043488">
    <property type="term" value="P:regulation of mRNA stability"/>
    <property type="evidence" value="ECO:0007669"/>
    <property type="project" value="TreeGrafter"/>
</dbReference>
<name>A0A673A8Z4_9TELE</name>
<evidence type="ECO:0000256" key="1">
    <source>
        <dbReference type="SAM" id="Phobius"/>
    </source>
</evidence>
<evidence type="ECO:0000259" key="2">
    <source>
        <dbReference type="Pfam" id="PF00313"/>
    </source>
</evidence>
<dbReference type="InterPro" id="IPR002059">
    <property type="entry name" value="CSP_DNA-bd"/>
</dbReference>
<reference evidence="3" key="1">
    <citation type="submission" date="2019-06" db="EMBL/GenBank/DDBJ databases">
        <authorList>
            <consortium name="Wellcome Sanger Institute Data Sharing"/>
        </authorList>
    </citation>
    <scope>NUCLEOTIDE SEQUENCE [LARGE SCALE GENOMIC DNA]</scope>
</reference>
<dbReference type="InterPro" id="IPR052069">
    <property type="entry name" value="Ca-reg_mRNA-binding_domain"/>
</dbReference>
<dbReference type="InterPro" id="IPR019844">
    <property type="entry name" value="CSD_CS"/>
</dbReference>
<proteinExistence type="predicted"/>
<dbReference type="CDD" id="cd04458">
    <property type="entry name" value="CSP_CDS"/>
    <property type="match status" value="1"/>
</dbReference>
<dbReference type="Pfam" id="PF00313">
    <property type="entry name" value="CSD"/>
    <property type="match status" value="1"/>
</dbReference>
<reference evidence="3" key="3">
    <citation type="submission" date="2025-09" db="UniProtKB">
        <authorList>
            <consortium name="Ensembl"/>
        </authorList>
    </citation>
    <scope>IDENTIFICATION</scope>
</reference>
<dbReference type="InParanoid" id="A0A673A8Z4"/>
<dbReference type="PROSITE" id="PS00352">
    <property type="entry name" value="CSD_1"/>
    <property type="match status" value="1"/>
</dbReference>
<sequence>HCKGSLGPGLPICALCPDVPSESLRPPACRHRERSPSPMRGYLIPSPLPTRRNRTCSAVLCLLACEIFSRSKGHGFITPSDGGSDIFVHISEYVVMCLLVWCVCLCVWGGVCGGGGVCVFFVFLSSFTVFFTFFSTIFSVFSGLSCSLIILISL</sequence>
<evidence type="ECO:0000313" key="3">
    <source>
        <dbReference type="Ensembl" id="ENSSORP00005025133.1"/>
    </source>
</evidence>
<dbReference type="GO" id="GO:0003730">
    <property type="term" value="F:mRNA 3'-UTR binding"/>
    <property type="evidence" value="ECO:0007669"/>
    <property type="project" value="TreeGrafter"/>
</dbReference>
<reference evidence="3" key="2">
    <citation type="submission" date="2025-08" db="UniProtKB">
        <authorList>
            <consortium name="Ensembl"/>
        </authorList>
    </citation>
    <scope>IDENTIFICATION</scope>
</reference>
<dbReference type="Ensembl" id="ENSSORT00005025888.1">
    <property type="protein sequence ID" value="ENSSORP00005025133.1"/>
    <property type="gene ID" value="ENSSORG00005012100.1"/>
</dbReference>
<dbReference type="GO" id="GO:0005737">
    <property type="term" value="C:cytoplasm"/>
    <property type="evidence" value="ECO:0007669"/>
    <property type="project" value="TreeGrafter"/>
</dbReference>
<feature type="transmembrane region" description="Helical" evidence="1">
    <location>
        <begin position="129"/>
        <end position="152"/>
    </location>
</feature>
<dbReference type="Proteomes" id="UP000472271">
    <property type="component" value="Chromosome 8"/>
</dbReference>
<dbReference type="Gene3D" id="2.40.50.140">
    <property type="entry name" value="Nucleic acid-binding proteins"/>
    <property type="match status" value="1"/>
</dbReference>
<keyword evidence="1" id="KW-1133">Transmembrane helix</keyword>
<dbReference type="PANTHER" id="PTHR12962:SF3">
    <property type="entry name" value="CALCIUM-REGULATED HEAT-STABLE PROTEIN 1"/>
    <property type="match status" value="1"/>
</dbReference>
<keyword evidence="1" id="KW-0472">Membrane</keyword>
<organism evidence="3 4">
    <name type="scientific">Sphaeramia orbicularis</name>
    <name type="common">orbiculate cardinalfish</name>
    <dbReference type="NCBI Taxonomy" id="375764"/>
    <lineage>
        <taxon>Eukaryota</taxon>
        <taxon>Metazoa</taxon>
        <taxon>Chordata</taxon>
        <taxon>Craniata</taxon>
        <taxon>Vertebrata</taxon>
        <taxon>Euteleostomi</taxon>
        <taxon>Actinopterygii</taxon>
        <taxon>Neopterygii</taxon>
        <taxon>Teleostei</taxon>
        <taxon>Neoteleostei</taxon>
        <taxon>Acanthomorphata</taxon>
        <taxon>Gobiaria</taxon>
        <taxon>Kurtiformes</taxon>
        <taxon>Apogonoidei</taxon>
        <taxon>Apogonidae</taxon>
        <taxon>Apogoninae</taxon>
        <taxon>Sphaeramia</taxon>
    </lineage>
</organism>